<dbReference type="AlphaFoldDB" id="A0A8H2W7K5"/>
<keyword evidence="4" id="KW-0456">Lyase</keyword>
<evidence type="ECO:0000256" key="3">
    <source>
        <dbReference type="ARBA" id="ARBA00013252"/>
    </source>
</evidence>
<feature type="compositionally biased region" description="Pro residues" evidence="5">
    <location>
        <begin position="30"/>
        <end position="39"/>
    </location>
</feature>
<evidence type="ECO:0000256" key="1">
    <source>
        <dbReference type="ARBA" id="ARBA00001554"/>
    </source>
</evidence>
<dbReference type="GO" id="GO:0006729">
    <property type="term" value="P:tetrahydrobiopterin biosynthetic process"/>
    <property type="evidence" value="ECO:0007669"/>
    <property type="project" value="InterPro"/>
</dbReference>
<dbReference type="EMBL" id="CAJMWS010000041">
    <property type="protein sequence ID" value="CAE6345967.1"/>
    <property type="molecule type" value="Genomic_DNA"/>
</dbReference>
<dbReference type="Proteomes" id="UP000663846">
    <property type="component" value="Unassembled WGS sequence"/>
</dbReference>
<evidence type="ECO:0000256" key="4">
    <source>
        <dbReference type="ARBA" id="ARBA00023239"/>
    </source>
</evidence>
<evidence type="ECO:0000256" key="2">
    <source>
        <dbReference type="ARBA" id="ARBA00006472"/>
    </source>
</evidence>
<gene>
    <name evidence="6" type="ORF">RDB_LOCUS7041</name>
</gene>
<dbReference type="EC" id="4.2.1.96" evidence="3"/>
<evidence type="ECO:0000313" key="7">
    <source>
        <dbReference type="Proteomes" id="UP000663846"/>
    </source>
</evidence>
<feature type="region of interest" description="Disordered" evidence="5">
    <location>
        <begin position="15"/>
        <end position="40"/>
    </location>
</feature>
<evidence type="ECO:0000256" key="5">
    <source>
        <dbReference type="SAM" id="MobiDB-lite"/>
    </source>
</evidence>
<dbReference type="SUPFAM" id="SSF55248">
    <property type="entry name" value="PCD-like"/>
    <property type="match status" value="1"/>
</dbReference>
<sequence length="199" mass="22537">MLAFGLVRTPRILPTLNPPSQPRVDTALPHPLPPSPTSPVPLVTRQDLESHLDTLRNNGWHFRQTSKRYEQLGYTATWWVLRHSGHFPSFKVAMRYVNDVADLARSEKHHPTILIFDRVNVAIVLDTHDTIERPAISSSSADSHAAVGRWPGITLRDIRMALLINPLLNHHKVVERVPPTEDPVPRYEDLIGVCIDKVK</sequence>
<dbReference type="Pfam" id="PF01329">
    <property type="entry name" value="Pterin_4a"/>
    <property type="match status" value="1"/>
</dbReference>
<name>A0A8H2W7K5_9AGAM</name>
<comment type="caution">
    <text evidence="6">The sequence shown here is derived from an EMBL/GenBank/DDBJ whole genome shotgun (WGS) entry which is preliminary data.</text>
</comment>
<comment type="catalytic activity">
    <reaction evidence="1">
        <text>(4aS,6R)-4a-hydroxy-L-erythro-5,6,7,8-tetrahydrobiopterin = (6R)-L-erythro-6,7-dihydrobiopterin + H2O</text>
        <dbReference type="Rhea" id="RHEA:11920"/>
        <dbReference type="ChEBI" id="CHEBI:15377"/>
        <dbReference type="ChEBI" id="CHEBI:15642"/>
        <dbReference type="ChEBI" id="CHEBI:43120"/>
        <dbReference type="EC" id="4.2.1.96"/>
    </reaction>
</comment>
<dbReference type="InterPro" id="IPR001533">
    <property type="entry name" value="Pterin_deHydtase"/>
</dbReference>
<comment type="similarity">
    <text evidence="2">Belongs to the pterin-4-alpha-carbinolamine dehydratase family.</text>
</comment>
<dbReference type="Gene3D" id="3.30.1360.20">
    <property type="entry name" value="Transcriptional coactivator/pterin dehydratase"/>
    <property type="match status" value="1"/>
</dbReference>
<dbReference type="GO" id="GO:0008124">
    <property type="term" value="F:4-alpha-hydroxytetrahydrobiopterin dehydratase activity"/>
    <property type="evidence" value="ECO:0007669"/>
    <property type="project" value="UniProtKB-EC"/>
</dbReference>
<protein>
    <recommendedName>
        <fullName evidence="3">4a-hydroxytetrahydrobiopterin dehydratase</fullName>
        <ecNumber evidence="3">4.2.1.96</ecNumber>
    </recommendedName>
</protein>
<proteinExistence type="inferred from homology"/>
<dbReference type="InterPro" id="IPR036428">
    <property type="entry name" value="PCD_sf"/>
</dbReference>
<evidence type="ECO:0000313" key="6">
    <source>
        <dbReference type="EMBL" id="CAE6345967.1"/>
    </source>
</evidence>
<organism evidence="6 7">
    <name type="scientific">Rhizoctonia solani</name>
    <dbReference type="NCBI Taxonomy" id="456999"/>
    <lineage>
        <taxon>Eukaryota</taxon>
        <taxon>Fungi</taxon>
        <taxon>Dikarya</taxon>
        <taxon>Basidiomycota</taxon>
        <taxon>Agaricomycotina</taxon>
        <taxon>Agaricomycetes</taxon>
        <taxon>Cantharellales</taxon>
        <taxon>Ceratobasidiaceae</taxon>
        <taxon>Rhizoctonia</taxon>
    </lineage>
</organism>
<accession>A0A8H2W7K5</accession>
<reference evidence="6" key="1">
    <citation type="submission" date="2021-01" db="EMBL/GenBank/DDBJ databases">
        <authorList>
            <person name="Kaushik A."/>
        </authorList>
    </citation>
    <scope>NUCLEOTIDE SEQUENCE</scope>
    <source>
        <strain evidence="6">AG1-1C</strain>
    </source>
</reference>